<dbReference type="InterPro" id="IPR045021">
    <property type="entry name" value="PSI1/2/3"/>
</dbReference>
<evidence type="ECO:0000256" key="1">
    <source>
        <dbReference type="SAM" id="MobiDB-lite"/>
    </source>
</evidence>
<dbReference type="GO" id="GO:0045927">
    <property type="term" value="P:positive regulation of growth"/>
    <property type="evidence" value="ECO:0007669"/>
    <property type="project" value="InterPro"/>
</dbReference>
<gene>
    <name evidence="4" type="ORF">COLO4_05835</name>
</gene>
<dbReference type="OrthoDB" id="2020544at2759"/>
<dbReference type="STRING" id="93759.A0A1R3KPU0"/>
<dbReference type="Proteomes" id="UP000187203">
    <property type="component" value="Unassembled WGS sequence"/>
</dbReference>
<evidence type="ECO:0000313" key="5">
    <source>
        <dbReference type="Proteomes" id="UP000187203"/>
    </source>
</evidence>
<evidence type="ECO:0000259" key="2">
    <source>
        <dbReference type="Pfam" id="PF05003"/>
    </source>
</evidence>
<keyword evidence="5" id="KW-1185">Reference proteome</keyword>
<feature type="region of interest" description="Disordered" evidence="1">
    <location>
        <begin position="42"/>
        <end position="81"/>
    </location>
</feature>
<comment type="caution">
    <text evidence="4">The sequence shown here is derived from an EMBL/GenBank/DDBJ whole genome shotgun (WGS) entry which is preliminary data.</text>
</comment>
<dbReference type="InterPro" id="IPR021864">
    <property type="entry name" value="DUF3475"/>
</dbReference>
<name>A0A1R3KPU0_9ROSI</name>
<dbReference type="Pfam" id="PF11961">
    <property type="entry name" value="DUF3475"/>
    <property type="match status" value="1"/>
</dbReference>
<feature type="domain" description="DUF668" evidence="2">
    <location>
        <begin position="439"/>
        <end position="523"/>
    </location>
</feature>
<evidence type="ECO:0000259" key="3">
    <source>
        <dbReference type="Pfam" id="PF11961"/>
    </source>
</evidence>
<sequence length="707" mass="79056">MGGLCSRRSTVDNAPGGGFPQVNGHFGRGSGMVFQTRELPAKINTNSTPPPAEVNADNADKEPREPFSFPEVNTVPYGMSPDDINDGIPRLSRVLSNKARSTKSKQAAVAKVQIIYLEGNWCRRIFIIGCELPTEVSEVSSLLGRAGTAGLGKAVEVLDTLGSSMTNLNLSSGFTSGVTTKGNKISILAFEVANTIVKGANLMQSLSKENIRHLKEVVLPSEGVQNLISRDMDELQRIAAADKREELKVFSGEVVRFGNRCKDPQWHNLDRYFEKLGSELTPEKQLKEEAETTMQQLMTLVHYTAYKEAKIAENFHAFDIVPDAFFHKRRHMNSGAELYHELHALDRFEQDYRRKLQEEDNSNAAQRGDSLAILRAELKSQKKHVRSLKKKSLWSRILEEVMEKLVDIVHFLHLEIHEAFGSADADKPVKSSVSSHKKLGAAGLALHYANIITQIDTLVSRSSSVPPNTRDSLYQGLPPTIKSALRSRLQLFQIKEELTVPQIKAEMEKTLQWLVPIATNTTKAHHGFGWVGEWANTGSEVNRKPAGQTDLLRIETLHHADKEKTEVYILDLVVWLHHLVTQVRACNGGIRSPVKSPIRSPNQKTIQLSTHKPPSPMLTVEDQEMLRDVSKRKKTPGISKSQEFDTAKTRLSKHHRLSKSSSHSPTSETKKDPFPIRRPSSVPFIDFDIDRIKALDVIDRVDTLRSL</sequence>
<dbReference type="EMBL" id="AWUE01012475">
    <property type="protein sequence ID" value="OMP09074.1"/>
    <property type="molecule type" value="Genomic_DNA"/>
</dbReference>
<accession>A0A1R3KPU0</accession>
<feature type="region of interest" description="Disordered" evidence="1">
    <location>
        <begin position="1"/>
        <end position="30"/>
    </location>
</feature>
<protein>
    <recommendedName>
        <fullName evidence="6">DUF668 domain-containing protein</fullName>
    </recommendedName>
</protein>
<reference evidence="5" key="1">
    <citation type="submission" date="2013-09" db="EMBL/GenBank/DDBJ databases">
        <title>Corchorus olitorius genome sequencing.</title>
        <authorList>
            <person name="Alam M."/>
            <person name="Haque M.S."/>
            <person name="Islam M.S."/>
            <person name="Emdad E.M."/>
            <person name="Islam M.M."/>
            <person name="Ahmed B."/>
            <person name="Halim A."/>
            <person name="Hossen Q.M.M."/>
            <person name="Hossain M.Z."/>
            <person name="Ahmed R."/>
            <person name="Khan M.M."/>
            <person name="Islam R."/>
            <person name="Rashid M.M."/>
            <person name="Khan S.A."/>
            <person name="Rahman M.S."/>
            <person name="Alam M."/>
            <person name="Yahiya A.S."/>
            <person name="Khan M.S."/>
            <person name="Azam M.S."/>
            <person name="Haque T."/>
            <person name="Lashkar M.Z.H."/>
            <person name="Akhand A.I."/>
            <person name="Morshed G."/>
            <person name="Roy S."/>
            <person name="Uddin K.S."/>
            <person name="Rabeya T."/>
            <person name="Hossain A.S."/>
            <person name="Chowdhury A."/>
            <person name="Snigdha A.R."/>
            <person name="Mortoza M.S."/>
            <person name="Matin S.A."/>
            <person name="Hoque S.M.E."/>
            <person name="Islam M.K."/>
            <person name="Roy D.K."/>
            <person name="Haider R."/>
            <person name="Moosa M.M."/>
            <person name="Elias S.M."/>
            <person name="Hasan A.M."/>
            <person name="Jahan S."/>
            <person name="Shafiuddin M."/>
            <person name="Mahmood N."/>
            <person name="Shommy N.S."/>
        </authorList>
    </citation>
    <scope>NUCLEOTIDE SEQUENCE [LARGE SCALE GENOMIC DNA]</scope>
    <source>
        <strain evidence="5">cv. O-4</strain>
    </source>
</reference>
<proteinExistence type="predicted"/>
<organism evidence="4 5">
    <name type="scientific">Corchorus olitorius</name>
    <dbReference type="NCBI Taxonomy" id="93759"/>
    <lineage>
        <taxon>Eukaryota</taxon>
        <taxon>Viridiplantae</taxon>
        <taxon>Streptophyta</taxon>
        <taxon>Embryophyta</taxon>
        <taxon>Tracheophyta</taxon>
        <taxon>Spermatophyta</taxon>
        <taxon>Magnoliopsida</taxon>
        <taxon>eudicotyledons</taxon>
        <taxon>Gunneridae</taxon>
        <taxon>Pentapetalae</taxon>
        <taxon>rosids</taxon>
        <taxon>malvids</taxon>
        <taxon>Malvales</taxon>
        <taxon>Malvaceae</taxon>
        <taxon>Grewioideae</taxon>
        <taxon>Apeibeae</taxon>
        <taxon>Corchorus</taxon>
    </lineage>
</organism>
<dbReference type="PANTHER" id="PTHR31730:SF32">
    <property type="entry name" value="PROTEIN PSK SIMULATOR 1"/>
    <property type="match status" value="1"/>
</dbReference>
<feature type="domain" description="DUF3475" evidence="3">
    <location>
        <begin position="187"/>
        <end position="243"/>
    </location>
</feature>
<evidence type="ECO:0008006" key="6">
    <source>
        <dbReference type="Google" id="ProtNLM"/>
    </source>
</evidence>
<feature type="compositionally biased region" description="Polar residues" evidence="1">
    <location>
        <begin position="599"/>
        <end position="612"/>
    </location>
</feature>
<feature type="region of interest" description="Disordered" evidence="1">
    <location>
        <begin position="590"/>
        <end position="680"/>
    </location>
</feature>
<dbReference type="PANTHER" id="PTHR31730">
    <property type="entry name" value="OS01G0873900 PROTEIN"/>
    <property type="match status" value="1"/>
</dbReference>
<dbReference type="AlphaFoldDB" id="A0A1R3KPU0"/>
<evidence type="ECO:0000313" key="4">
    <source>
        <dbReference type="EMBL" id="OMP09074.1"/>
    </source>
</evidence>
<dbReference type="InterPro" id="IPR007700">
    <property type="entry name" value="DUF668"/>
</dbReference>
<dbReference type="Pfam" id="PF05003">
    <property type="entry name" value="DUF668"/>
    <property type="match status" value="1"/>
</dbReference>